<accession>A0A1U7ZBT4</accession>
<feature type="region of interest" description="Disordered" evidence="1">
    <location>
        <begin position="926"/>
        <end position="1021"/>
    </location>
</feature>
<feature type="compositionally biased region" description="Basic residues" evidence="1">
    <location>
        <begin position="505"/>
        <end position="519"/>
    </location>
</feature>
<feature type="region of interest" description="Disordered" evidence="1">
    <location>
        <begin position="120"/>
        <end position="159"/>
    </location>
</feature>
<feature type="compositionally biased region" description="Basic and acidic residues" evidence="1">
    <location>
        <begin position="829"/>
        <end position="847"/>
    </location>
</feature>
<feature type="region of interest" description="Disordered" evidence="1">
    <location>
        <begin position="820"/>
        <end position="910"/>
    </location>
</feature>
<evidence type="ECO:0000256" key="1">
    <source>
        <dbReference type="SAM" id="MobiDB-lite"/>
    </source>
</evidence>
<feature type="compositionally biased region" description="Basic and acidic residues" evidence="1">
    <location>
        <begin position="376"/>
        <end position="388"/>
    </location>
</feature>
<dbReference type="FunCoup" id="A0A1U7ZBT4">
    <property type="interactions" value="570"/>
</dbReference>
<feature type="compositionally biased region" description="Acidic residues" evidence="1">
    <location>
        <begin position="475"/>
        <end position="488"/>
    </location>
</feature>
<proteinExistence type="predicted"/>
<dbReference type="GeneID" id="104588898"/>
<dbReference type="AlphaFoldDB" id="A0A1U7ZBT4"/>
<feature type="compositionally biased region" description="Polar residues" evidence="1">
    <location>
        <begin position="274"/>
        <end position="286"/>
    </location>
</feature>
<feature type="compositionally biased region" description="Polar residues" evidence="1">
    <location>
        <begin position="868"/>
        <end position="877"/>
    </location>
</feature>
<protein>
    <submittedName>
        <fullName evidence="3">Uncharacterized protein LOC104588898</fullName>
    </submittedName>
</protein>
<sequence length="1021" mass="113137">MDSRIRLDYALFQLTPTRTRCDFVVFYGGKNEKLASGLLEPFISHLKFAKEKISKGGYSIALRPPTSDASWFTKGTLERFVRFVSTPEVLERFVTIEKEISQIETSVVQTSNEFSNHTVAGQTEEGNVAAIDGNAKKSPSSTKSKGESNDVDEDAQEENSKIHLQRLLETRKAVLRKEQAMAYARACVAGYEMDQIGDLISFADAFGAARLREACINFKELCNRKHDDGLWMDELAAMEACPQPELPYLGTSGIILTTESNNLGQGIMSNIQNGFSNGQLDPNGSLDTSVSDSIVSHTSSEINQDNSLPTSGQVPPASAKAQGPMPWQNQLPQYMYNFHNPGIQQMPPYQGYPFNSMQIFPPYYPGHMQWSPNGEESGHDLAREPDYRHSHKSLSRKKEKSPNKQEEEGSEQDGSSDPSASSGSESDGYSQKDGKHSAKEQSQKRRNRKKSSRMVVIRNINYITSKKREGQKDDASDESSSAEDEFIDGDSLKQKVEDAVGSLEKHHKSNSRHHKKRGGDKHSTITDGSNGVVNHDLEGDDDAYVSQGGKISENWDTFQSLLMGHEDSGANGVEKQQTVDVRDEFVTIRSSDSGALSEFTGAVHLESEKGTKQRPIANDSFLMSDRNAANESRTCMENFESGENFHSTVKRRECTDEELLFSLRIGNSEGKFRDVVSDCVTEPSVLKSHKGEDWFIVNQPEKLRDQYGTTDHAIFNGDHKLTTEGGFFGTENNKKNVFVDDSFMVQARSIVDDQYDSQWRTDVGMDADFSVATQHESSTPDPPGDRLRMSGTYEPDDLYMVLDRGSGVGSIEASWTPEIDYGNDISFSENEKRRSSIETNGCDKDDPCNESTKNGSPETKGPVKEVNSKNLRGSLTKTRPESISRTKKPSTVSRAAVQKTKQEKEEENRKRMEELLLQRQKRIAERSAANGFTSATSKKSPVTNKTANSLKNDKKTSQTTSHETKRLSLHRPSVANSTTDGPASGQIKHKGSSTPPLNSSEPRKTGPKVSVGVASPLARRM</sequence>
<feature type="compositionally biased region" description="Basic residues" evidence="1">
    <location>
        <begin position="389"/>
        <end position="399"/>
    </location>
</feature>
<evidence type="ECO:0000313" key="3">
    <source>
        <dbReference type="RefSeq" id="XP_010245324.1"/>
    </source>
</evidence>
<feature type="region of interest" description="Disordered" evidence="1">
    <location>
        <begin position="371"/>
        <end position="534"/>
    </location>
</feature>
<reference evidence="3" key="1">
    <citation type="submission" date="2025-08" db="UniProtKB">
        <authorList>
            <consortium name="RefSeq"/>
        </authorList>
    </citation>
    <scope>IDENTIFICATION</scope>
</reference>
<dbReference type="PANTHER" id="PTHR31008:SF0">
    <property type="entry name" value="CSL1"/>
    <property type="match status" value="1"/>
</dbReference>
<dbReference type="RefSeq" id="XP_010245324.1">
    <property type="nucleotide sequence ID" value="XM_010247022.2"/>
</dbReference>
<name>A0A1U7ZBT4_NELNU</name>
<feature type="compositionally biased region" description="Basic and acidic residues" evidence="1">
    <location>
        <begin position="900"/>
        <end position="910"/>
    </location>
</feature>
<dbReference type="PANTHER" id="PTHR31008">
    <property type="entry name" value="COP1-INTERACTING PROTEIN-RELATED"/>
    <property type="match status" value="1"/>
</dbReference>
<feature type="compositionally biased region" description="Polar residues" evidence="1">
    <location>
        <begin position="301"/>
        <end position="313"/>
    </location>
</feature>
<feature type="compositionally biased region" description="Basic and acidic residues" evidence="1">
    <location>
        <begin position="951"/>
        <end position="966"/>
    </location>
</feature>
<dbReference type="KEGG" id="nnu:104588898"/>
<gene>
    <name evidence="3" type="primary">LOC104588898</name>
</gene>
<evidence type="ECO:0000313" key="2">
    <source>
        <dbReference type="Proteomes" id="UP000189703"/>
    </source>
</evidence>
<feature type="compositionally biased region" description="Polar residues" evidence="1">
    <location>
        <begin position="930"/>
        <end position="950"/>
    </location>
</feature>
<feature type="compositionally biased region" description="Basic and acidic residues" evidence="1">
    <location>
        <begin position="430"/>
        <end position="443"/>
    </location>
</feature>
<dbReference type="OMA" id="MAMPWPN"/>
<organism evidence="2 3">
    <name type="scientific">Nelumbo nucifera</name>
    <name type="common">Sacred lotus</name>
    <dbReference type="NCBI Taxonomy" id="4432"/>
    <lineage>
        <taxon>Eukaryota</taxon>
        <taxon>Viridiplantae</taxon>
        <taxon>Streptophyta</taxon>
        <taxon>Embryophyta</taxon>
        <taxon>Tracheophyta</taxon>
        <taxon>Spermatophyta</taxon>
        <taxon>Magnoliopsida</taxon>
        <taxon>Proteales</taxon>
        <taxon>Nelumbonaceae</taxon>
        <taxon>Nelumbo</taxon>
    </lineage>
</organism>
<feature type="region of interest" description="Disordered" evidence="1">
    <location>
        <begin position="771"/>
        <end position="792"/>
    </location>
</feature>
<dbReference type="eggNOG" id="ENOG502QTSA">
    <property type="taxonomic scope" value="Eukaryota"/>
</dbReference>
<dbReference type="Proteomes" id="UP000189703">
    <property type="component" value="Unplaced"/>
</dbReference>
<dbReference type="InParanoid" id="A0A1U7ZBT4"/>
<feature type="compositionally biased region" description="Low complexity" evidence="1">
    <location>
        <begin position="287"/>
        <end position="300"/>
    </location>
</feature>
<keyword evidence="2" id="KW-1185">Reference proteome</keyword>
<feature type="region of interest" description="Disordered" evidence="1">
    <location>
        <begin position="274"/>
        <end position="326"/>
    </location>
</feature>
<dbReference type="OrthoDB" id="2020180at2759"/>
<feature type="compositionally biased region" description="Low complexity" evidence="1">
    <location>
        <begin position="412"/>
        <end position="429"/>
    </location>
</feature>